<proteinExistence type="predicted"/>
<protein>
    <submittedName>
        <fullName evidence="1">Uncharacterized protein</fullName>
    </submittedName>
</protein>
<accession>A0A382U1S2</accession>
<gene>
    <name evidence="1" type="ORF">METZ01_LOCUS381067</name>
</gene>
<reference evidence="1" key="1">
    <citation type="submission" date="2018-05" db="EMBL/GenBank/DDBJ databases">
        <authorList>
            <person name="Lanie J.A."/>
            <person name="Ng W.-L."/>
            <person name="Kazmierczak K.M."/>
            <person name="Andrzejewski T.M."/>
            <person name="Davidsen T.M."/>
            <person name="Wayne K.J."/>
            <person name="Tettelin H."/>
            <person name="Glass J.I."/>
            <person name="Rusch D."/>
            <person name="Podicherti R."/>
            <person name="Tsui H.-C.T."/>
            <person name="Winkler M.E."/>
        </authorList>
    </citation>
    <scope>NUCLEOTIDE SEQUENCE</scope>
</reference>
<name>A0A382U1S2_9ZZZZ</name>
<dbReference type="AlphaFoldDB" id="A0A382U1S2"/>
<dbReference type="EMBL" id="UINC01140840">
    <property type="protein sequence ID" value="SVD28213.1"/>
    <property type="molecule type" value="Genomic_DNA"/>
</dbReference>
<organism evidence="1">
    <name type="scientific">marine metagenome</name>
    <dbReference type="NCBI Taxonomy" id="408172"/>
    <lineage>
        <taxon>unclassified sequences</taxon>
        <taxon>metagenomes</taxon>
        <taxon>ecological metagenomes</taxon>
    </lineage>
</organism>
<sequence>MSLINEKTLRIENFAKELGFDGFGVTRFLPPKSIENYK</sequence>
<evidence type="ECO:0000313" key="1">
    <source>
        <dbReference type="EMBL" id="SVD28213.1"/>
    </source>
</evidence>
<feature type="non-terminal residue" evidence="1">
    <location>
        <position position="38"/>
    </location>
</feature>